<feature type="domain" description="Transposase IS4-like" evidence="2">
    <location>
        <begin position="208"/>
        <end position="497"/>
    </location>
</feature>
<feature type="coiled-coil region" evidence="1">
    <location>
        <begin position="53"/>
        <end position="80"/>
    </location>
</feature>
<accession>A0A0V8QEE1</accession>
<name>A0A0V8QEE1_9FIRM</name>
<dbReference type="InterPro" id="IPR047654">
    <property type="entry name" value="IS1634_transpos"/>
</dbReference>
<proteinExistence type="predicted"/>
<dbReference type="Pfam" id="PF01609">
    <property type="entry name" value="DDE_Tnp_1"/>
    <property type="match status" value="1"/>
</dbReference>
<protein>
    <submittedName>
        <fullName evidence="3">Transposase</fullName>
    </submittedName>
</protein>
<comment type="caution">
    <text evidence="3">The sequence shown here is derived from an EMBL/GenBank/DDBJ whole genome shotgun (WGS) entry which is preliminary data.</text>
</comment>
<reference evidence="3 4" key="1">
    <citation type="submission" date="2015-11" db="EMBL/GenBank/DDBJ databases">
        <title>Butyribacter intestini gen. nov., sp. nov., a butyric acid-producing bacterium of the family Lachnospiraceae isolated from the human faeces.</title>
        <authorList>
            <person name="Zou Y."/>
            <person name="Xue W."/>
            <person name="Luo G."/>
            <person name="Lv M."/>
        </authorList>
    </citation>
    <scope>NUCLEOTIDE SEQUENCE [LARGE SCALE GENOMIC DNA]</scope>
    <source>
        <strain evidence="3 4">ACET-33324</strain>
    </source>
</reference>
<organism evidence="3 4">
    <name type="scientific">Acetivibrio ethanolgignens</name>
    <dbReference type="NCBI Taxonomy" id="290052"/>
    <lineage>
        <taxon>Bacteria</taxon>
        <taxon>Bacillati</taxon>
        <taxon>Bacillota</taxon>
        <taxon>Clostridia</taxon>
        <taxon>Eubacteriales</taxon>
        <taxon>Oscillospiraceae</taxon>
        <taxon>Acetivibrio</taxon>
    </lineage>
</organism>
<dbReference type="GO" id="GO:0006313">
    <property type="term" value="P:DNA transposition"/>
    <property type="evidence" value="ECO:0007669"/>
    <property type="project" value="InterPro"/>
</dbReference>
<dbReference type="InterPro" id="IPR012337">
    <property type="entry name" value="RNaseH-like_sf"/>
</dbReference>
<evidence type="ECO:0000313" key="3">
    <source>
        <dbReference type="EMBL" id="KSV58952.1"/>
    </source>
</evidence>
<dbReference type="Proteomes" id="UP000054874">
    <property type="component" value="Unassembled WGS sequence"/>
</dbReference>
<dbReference type="NCBIfam" id="NF033559">
    <property type="entry name" value="transpos_IS1634"/>
    <property type="match status" value="1"/>
</dbReference>
<gene>
    <name evidence="3" type="ORF">ASU35_10655</name>
</gene>
<evidence type="ECO:0000259" key="2">
    <source>
        <dbReference type="Pfam" id="PF01609"/>
    </source>
</evidence>
<dbReference type="AlphaFoldDB" id="A0A0V8QEE1"/>
<sequence length="571" mass="66629">MAYFLKKTNNKKGTYLQIYSSFYDPERGHTAHKAYKPVGYVHELQAKGIDDPIAFYKEEVIKLNQELKAAKDAKKNKQISDDSPEKLIGYFPMKNINDKLSVKKYIDLMQTATDFRFNVFDMMSALVYARLVHPCSKSKTYDEVIPKLFDSYVFSLNQLYNGLEYIGCEYEKIIEIYNHQIQQMYKFDTSHSYFDCTNFYFEIDKEDDFRKKGPSKENKKEPIVGLGLLLDANQIPIGMKLFPGNQSEKPIIRNIIHDLKKRNSISGRTIQIADKGLNCAENIYHALKNGDGYIFSKSVKMLPEVEKTWVLLPNDYRDVKNANGDVLYRIKECVDDFEYKFNDSETGKEKKFKITEKRIVTYNPKLAKKQIYEINKEVEKARLLKASQAKKSEYGDSAKYVIFTTADKKGNETEGKIKVSMNEKLIKKSLDLAGYNMLVTSEISMSDKDVYDAYHNLWRIEESFRIMKSQLYARPVYLHKEDTIIGHFLICYLAVLLTRLLQFKILKNNYCSEDLFEFVHDFRVAKISDRKYINLLRGTTFIKEFSSLCNLPLTSYFLSEGEIKKMLSHRF</sequence>
<dbReference type="SUPFAM" id="SSF53098">
    <property type="entry name" value="Ribonuclease H-like"/>
    <property type="match status" value="1"/>
</dbReference>
<dbReference type="InterPro" id="IPR002559">
    <property type="entry name" value="Transposase_11"/>
</dbReference>
<dbReference type="PANTHER" id="PTHR34614">
    <property type="match status" value="1"/>
</dbReference>
<dbReference type="RefSeq" id="WP_058352794.1">
    <property type="nucleotide sequence ID" value="NZ_CABMMD010000155.1"/>
</dbReference>
<dbReference type="GO" id="GO:0003677">
    <property type="term" value="F:DNA binding"/>
    <property type="evidence" value="ECO:0007669"/>
    <property type="project" value="InterPro"/>
</dbReference>
<dbReference type="GO" id="GO:0004803">
    <property type="term" value="F:transposase activity"/>
    <property type="evidence" value="ECO:0007669"/>
    <property type="project" value="InterPro"/>
</dbReference>
<dbReference type="PANTHER" id="PTHR34614:SF2">
    <property type="entry name" value="TRANSPOSASE IS4-LIKE DOMAIN-CONTAINING PROTEIN"/>
    <property type="match status" value="1"/>
</dbReference>
<evidence type="ECO:0000313" key="4">
    <source>
        <dbReference type="Proteomes" id="UP000054874"/>
    </source>
</evidence>
<dbReference type="EMBL" id="LNAM01000155">
    <property type="protein sequence ID" value="KSV58952.1"/>
    <property type="molecule type" value="Genomic_DNA"/>
</dbReference>
<evidence type="ECO:0000256" key="1">
    <source>
        <dbReference type="SAM" id="Coils"/>
    </source>
</evidence>
<keyword evidence="1" id="KW-0175">Coiled coil</keyword>
<keyword evidence="4" id="KW-1185">Reference proteome</keyword>